<dbReference type="InterPro" id="IPR029063">
    <property type="entry name" value="SAM-dependent_MTases_sf"/>
</dbReference>
<feature type="binding site" evidence="2">
    <location>
        <position position="189"/>
    </location>
    <ligand>
        <name>S-adenosyl-L-methionine</name>
        <dbReference type="ChEBI" id="CHEBI:59789"/>
    </ligand>
</feature>
<feature type="binding site" evidence="1">
    <location>
        <position position="21"/>
    </location>
    <ligand>
        <name>Zn(2+)</name>
        <dbReference type="ChEBI" id="CHEBI:29105"/>
    </ligand>
</feature>
<accession>S0K8Q5</accession>
<protein>
    <submittedName>
        <fullName evidence="5">Uncharacterized protein</fullName>
    </submittedName>
</protein>
<dbReference type="PATRIC" id="fig|1121865.3.peg.1228"/>
<dbReference type="STRING" id="1121865.OMW_01259"/>
<keyword evidence="6" id="KW-1185">Reference proteome</keyword>
<feature type="binding site" evidence="1">
    <location>
        <position position="24"/>
    </location>
    <ligand>
        <name>Zn(2+)</name>
        <dbReference type="ChEBI" id="CHEBI:29105"/>
    </ligand>
</feature>
<dbReference type="InterPro" id="IPR048647">
    <property type="entry name" value="RlmA_N"/>
</dbReference>
<gene>
    <name evidence="5" type="ORF">I568_01875</name>
</gene>
<dbReference type="eggNOG" id="COG2226">
    <property type="taxonomic scope" value="Bacteria"/>
</dbReference>
<dbReference type="SUPFAM" id="SSF53335">
    <property type="entry name" value="S-adenosyl-L-methionine-dependent methyltransferases"/>
    <property type="match status" value="1"/>
</dbReference>
<evidence type="ECO:0000259" key="4">
    <source>
        <dbReference type="Pfam" id="PF21302"/>
    </source>
</evidence>
<dbReference type="GO" id="GO:0008168">
    <property type="term" value="F:methyltransferase activity"/>
    <property type="evidence" value="ECO:0007669"/>
    <property type="project" value="InterPro"/>
</dbReference>
<dbReference type="GO" id="GO:0046872">
    <property type="term" value="F:metal ion binding"/>
    <property type="evidence" value="ECO:0007669"/>
    <property type="project" value="UniProtKB-KW"/>
</dbReference>
<dbReference type="Pfam" id="PF21302">
    <property type="entry name" value="Zn_ribbon_RlmA"/>
    <property type="match status" value="1"/>
</dbReference>
<sequence>MLKKIDRARIFLNKQAALFACPICHEAMRQTERGLACDKGHRFDLSKKGTLYFLKSQIKSDYDANLFFHRAKMIQGGMYQPLLLKLADLVANQKVLDVGCGEGSFLAQLQQLTPLKAAIGFDIAKEGIYQASNHATDAFWCVADLTNLPFANHSFDVVLNIFSPSNYHEFKRVLKPGGRLIKVIPDEKYLYELRCAFYPDDEKKQRYSNQQVVEKLLQAFPQTQFERLSYQFAIPEDLRLSLLEMSPLEWGVSDERKAQLQEKPLEKITIDLLVAISQNQ</sequence>
<evidence type="ECO:0000256" key="2">
    <source>
        <dbReference type="PIRSR" id="PIRSR018249-2"/>
    </source>
</evidence>
<reference evidence="5 6" key="1">
    <citation type="submission" date="2013-03" db="EMBL/GenBank/DDBJ databases">
        <title>The Genome Sequence of Enterococcus columbae ATCC_51263 (PacBio/Illumina hybrid assembly).</title>
        <authorList>
            <consortium name="The Broad Institute Genomics Platform"/>
            <consortium name="The Broad Institute Genome Sequencing Center for Infectious Disease"/>
            <person name="Earl A."/>
            <person name="Russ C."/>
            <person name="Gilmore M."/>
            <person name="Surin D."/>
            <person name="Walker B."/>
            <person name="Young S."/>
            <person name="Zeng Q."/>
            <person name="Gargeya S."/>
            <person name="Fitzgerald M."/>
            <person name="Haas B."/>
            <person name="Abouelleil A."/>
            <person name="Allen A.W."/>
            <person name="Alvarado L."/>
            <person name="Arachchi H.M."/>
            <person name="Berlin A.M."/>
            <person name="Chapman S.B."/>
            <person name="Gainer-Dewar J."/>
            <person name="Goldberg J."/>
            <person name="Griggs A."/>
            <person name="Gujja S."/>
            <person name="Hansen M."/>
            <person name="Howarth C."/>
            <person name="Imamovic A."/>
            <person name="Ireland A."/>
            <person name="Larimer J."/>
            <person name="McCowan C."/>
            <person name="Murphy C."/>
            <person name="Pearson M."/>
            <person name="Poon T.W."/>
            <person name="Priest M."/>
            <person name="Roberts A."/>
            <person name="Saif S."/>
            <person name="Shea T."/>
            <person name="Sisk P."/>
            <person name="Sykes S."/>
            <person name="Wortman J."/>
            <person name="Nusbaum C."/>
            <person name="Birren B."/>
        </authorList>
    </citation>
    <scope>NUCLEOTIDE SEQUENCE [LARGE SCALE GENOMIC DNA]</scope>
    <source>
        <strain evidence="5 6">ATCC 51263</strain>
    </source>
</reference>
<dbReference type="InterPro" id="IPR016718">
    <property type="entry name" value="rRNA_m1G-MeTrfase_A_prd"/>
</dbReference>
<dbReference type="Proteomes" id="UP000014113">
    <property type="component" value="Unassembled WGS sequence"/>
</dbReference>
<dbReference type="AlphaFoldDB" id="S0K8Q5"/>
<dbReference type="PANTHER" id="PTHR43460">
    <property type="entry name" value="METHYLTRANSFERASE"/>
    <property type="match status" value="1"/>
</dbReference>
<organism evidence="5 6">
    <name type="scientific">Enterococcus columbae DSM 7374 = ATCC 51263</name>
    <dbReference type="NCBI Taxonomy" id="1121865"/>
    <lineage>
        <taxon>Bacteria</taxon>
        <taxon>Bacillati</taxon>
        <taxon>Bacillota</taxon>
        <taxon>Bacilli</taxon>
        <taxon>Lactobacillales</taxon>
        <taxon>Enterococcaceae</taxon>
        <taxon>Enterococcus</taxon>
    </lineage>
</organism>
<proteinExistence type="predicted"/>
<feature type="binding site" evidence="2">
    <location>
        <begin position="102"/>
        <end position="103"/>
    </location>
    <ligand>
        <name>S-adenosyl-L-methionine</name>
        <dbReference type="ChEBI" id="CHEBI:59789"/>
    </ligand>
</feature>
<comment type="caution">
    <text evidence="5">The sequence shown here is derived from an EMBL/GenBank/DDBJ whole genome shotgun (WGS) entry which is preliminary data.</text>
</comment>
<feature type="domain" description="23S rRNA (guanine(745)-N(1))-methyltransferase N-terminal" evidence="4">
    <location>
        <begin position="19"/>
        <end position="59"/>
    </location>
</feature>
<keyword evidence="1" id="KW-0479">Metal-binding</keyword>
<dbReference type="PANTHER" id="PTHR43460:SF1">
    <property type="entry name" value="METHYLTRANSFERASE TYPE 11 DOMAIN-CONTAINING PROTEIN"/>
    <property type="match status" value="1"/>
</dbReference>
<dbReference type="RefSeq" id="WP_016183400.1">
    <property type="nucleotide sequence ID" value="NZ_JXKI01000031.1"/>
</dbReference>
<evidence type="ECO:0000256" key="1">
    <source>
        <dbReference type="PIRSR" id="PIRSR018249-1"/>
    </source>
</evidence>
<name>S0K8Q5_9ENTE</name>
<evidence type="ECO:0000313" key="5">
    <source>
        <dbReference type="EMBL" id="EOW80697.1"/>
    </source>
</evidence>
<evidence type="ECO:0000313" key="6">
    <source>
        <dbReference type="Proteomes" id="UP000014113"/>
    </source>
</evidence>
<dbReference type="InterPro" id="IPR052939">
    <property type="entry name" value="23S_rRNA_MeTrnsfrase_RlmA"/>
</dbReference>
<feature type="binding site" evidence="1">
    <location>
        <position position="41"/>
    </location>
    <ligand>
        <name>Zn(2+)</name>
        <dbReference type="ChEBI" id="CHEBI:29105"/>
    </ligand>
</feature>
<feature type="domain" description="Methyltransferase" evidence="3">
    <location>
        <begin position="95"/>
        <end position="178"/>
    </location>
</feature>
<dbReference type="EMBL" id="ASWJ01000008">
    <property type="protein sequence ID" value="EOW80697.1"/>
    <property type="molecule type" value="Genomic_DNA"/>
</dbReference>
<dbReference type="Gene3D" id="3.40.50.150">
    <property type="entry name" value="Vaccinia Virus protein VP39"/>
    <property type="match status" value="1"/>
</dbReference>
<dbReference type="CDD" id="cd02440">
    <property type="entry name" value="AdoMet_MTases"/>
    <property type="match status" value="1"/>
</dbReference>
<dbReference type="InterPro" id="IPR041698">
    <property type="entry name" value="Methyltransf_25"/>
</dbReference>
<dbReference type="Pfam" id="PF13649">
    <property type="entry name" value="Methyltransf_25"/>
    <property type="match status" value="1"/>
</dbReference>
<keyword evidence="2" id="KW-0949">S-adenosyl-L-methionine</keyword>
<keyword evidence="1" id="KW-0862">Zinc</keyword>
<feature type="binding site" evidence="2">
    <location>
        <position position="79"/>
    </location>
    <ligand>
        <name>S-adenosyl-L-methionine</name>
        <dbReference type="ChEBI" id="CHEBI:59789"/>
    </ligand>
</feature>
<feature type="binding site" evidence="1">
    <location>
        <position position="37"/>
    </location>
    <ligand>
        <name>Zn(2+)</name>
        <dbReference type="ChEBI" id="CHEBI:29105"/>
    </ligand>
</feature>
<dbReference type="PIRSF" id="PIRSF018249">
    <property type="entry name" value="MyrA_prd"/>
    <property type="match status" value="1"/>
</dbReference>
<evidence type="ECO:0000259" key="3">
    <source>
        <dbReference type="Pfam" id="PF13649"/>
    </source>
</evidence>
<dbReference type="OrthoDB" id="5522265at2"/>